<dbReference type="SMART" id="SM00811">
    <property type="entry name" value="Alpha_kinase"/>
    <property type="match status" value="1"/>
</dbReference>
<keyword evidence="3" id="KW-0547">Nucleotide-binding</keyword>
<dbReference type="InterPro" id="IPR004166">
    <property type="entry name" value="a-kinase_dom"/>
</dbReference>
<name>A0A8H4APC5_GIGMA</name>
<evidence type="ECO:0000256" key="2">
    <source>
        <dbReference type="ARBA" id="ARBA00022679"/>
    </source>
</evidence>
<organism evidence="7 8">
    <name type="scientific">Gigaspora margarita</name>
    <dbReference type="NCBI Taxonomy" id="4874"/>
    <lineage>
        <taxon>Eukaryota</taxon>
        <taxon>Fungi</taxon>
        <taxon>Fungi incertae sedis</taxon>
        <taxon>Mucoromycota</taxon>
        <taxon>Glomeromycotina</taxon>
        <taxon>Glomeromycetes</taxon>
        <taxon>Diversisporales</taxon>
        <taxon>Gigasporaceae</taxon>
        <taxon>Gigaspora</taxon>
    </lineage>
</organism>
<keyword evidence="8" id="KW-1185">Reference proteome</keyword>
<feature type="domain" description="Alpha-type protein kinase" evidence="6">
    <location>
        <begin position="1"/>
        <end position="132"/>
    </location>
</feature>
<evidence type="ECO:0000256" key="5">
    <source>
        <dbReference type="ARBA" id="ARBA00022840"/>
    </source>
</evidence>
<keyword evidence="4 7" id="KW-0418">Kinase</keyword>
<dbReference type="SUPFAM" id="SSF56112">
    <property type="entry name" value="Protein kinase-like (PK-like)"/>
    <property type="match status" value="1"/>
</dbReference>
<evidence type="ECO:0000256" key="4">
    <source>
        <dbReference type="ARBA" id="ARBA00022777"/>
    </source>
</evidence>
<dbReference type="Proteomes" id="UP000439903">
    <property type="component" value="Unassembled WGS sequence"/>
</dbReference>
<evidence type="ECO:0000313" key="7">
    <source>
        <dbReference type="EMBL" id="KAF0519076.1"/>
    </source>
</evidence>
<dbReference type="OrthoDB" id="301415at2759"/>
<dbReference type="PROSITE" id="PS51158">
    <property type="entry name" value="ALPHA_KINASE"/>
    <property type="match status" value="1"/>
</dbReference>
<keyword evidence="5" id="KW-0067">ATP-binding</keyword>
<reference evidence="7 8" key="1">
    <citation type="journal article" date="2019" name="Environ. Microbiol.">
        <title>At the nexus of three kingdoms: the genome of the mycorrhizal fungus Gigaspora margarita provides insights into plant, endobacterial and fungal interactions.</title>
        <authorList>
            <person name="Venice F."/>
            <person name="Ghignone S."/>
            <person name="Salvioli di Fossalunga A."/>
            <person name="Amselem J."/>
            <person name="Novero M."/>
            <person name="Xianan X."/>
            <person name="Sedzielewska Toro K."/>
            <person name="Morin E."/>
            <person name="Lipzen A."/>
            <person name="Grigoriev I.V."/>
            <person name="Henrissat B."/>
            <person name="Martin F.M."/>
            <person name="Bonfante P."/>
        </authorList>
    </citation>
    <scope>NUCLEOTIDE SEQUENCE [LARGE SCALE GENOMIC DNA]</scope>
    <source>
        <strain evidence="7 8">BEG34</strain>
    </source>
</reference>
<dbReference type="Pfam" id="PF02816">
    <property type="entry name" value="Alpha_kinase"/>
    <property type="match status" value="1"/>
</dbReference>
<sequence>MEASNIAQFLSSEFNSVTEQIGIRWKVKFINVNILCSKSTLYYFIEKYFSDAKFTKFNTNCGSITEFHSALEAFAHFTYQYTDGYLVVYDLQGVSLNKEFLLTDPAIHCIDISRFGSTNFGVKGIKEFFLKS</sequence>
<proteinExistence type="predicted"/>
<dbReference type="InterPro" id="IPR051852">
    <property type="entry name" value="Alpha-type_PK"/>
</dbReference>
<dbReference type="InterPro" id="IPR011009">
    <property type="entry name" value="Kinase-like_dom_sf"/>
</dbReference>
<evidence type="ECO:0000256" key="1">
    <source>
        <dbReference type="ARBA" id="ARBA00022527"/>
    </source>
</evidence>
<dbReference type="AlphaFoldDB" id="A0A8H4APC5"/>
<keyword evidence="2" id="KW-0808">Transferase</keyword>
<dbReference type="PANTHER" id="PTHR45992">
    <property type="entry name" value="EUKARYOTIC ELONGATION FACTOR 2 KINASE-RELATED"/>
    <property type="match status" value="1"/>
</dbReference>
<gene>
    <name evidence="7" type="ORF">F8M41_016683</name>
</gene>
<keyword evidence="1" id="KW-0723">Serine/threonine-protein kinase</keyword>
<dbReference type="GO" id="GO:0005524">
    <property type="term" value="F:ATP binding"/>
    <property type="evidence" value="ECO:0007669"/>
    <property type="project" value="UniProtKB-KW"/>
</dbReference>
<comment type="caution">
    <text evidence="7">The sequence shown here is derived from an EMBL/GenBank/DDBJ whole genome shotgun (WGS) entry which is preliminary data.</text>
</comment>
<evidence type="ECO:0000259" key="6">
    <source>
        <dbReference type="PROSITE" id="PS51158"/>
    </source>
</evidence>
<evidence type="ECO:0000313" key="8">
    <source>
        <dbReference type="Proteomes" id="UP000439903"/>
    </source>
</evidence>
<evidence type="ECO:0000256" key="3">
    <source>
        <dbReference type="ARBA" id="ARBA00022741"/>
    </source>
</evidence>
<accession>A0A8H4APC5</accession>
<dbReference type="Gene3D" id="3.20.200.10">
    <property type="entry name" value="MHCK/EF2 kinase"/>
    <property type="match status" value="1"/>
</dbReference>
<dbReference type="EMBL" id="WTPW01000367">
    <property type="protein sequence ID" value="KAF0519076.1"/>
    <property type="molecule type" value="Genomic_DNA"/>
</dbReference>
<dbReference type="GO" id="GO:0004674">
    <property type="term" value="F:protein serine/threonine kinase activity"/>
    <property type="evidence" value="ECO:0007669"/>
    <property type="project" value="UniProtKB-KW"/>
</dbReference>
<protein>
    <submittedName>
        <fullName evidence="7">Kinase-like protein</fullName>
    </submittedName>
</protein>